<proteinExistence type="predicted"/>
<dbReference type="EMBL" id="CP003154">
    <property type="protein sequence ID" value="AFL74987.1"/>
    <property type="molecule type" value="Genomic_DNA"/>
</dbReference>
<dbReference type="STRING" id="765911.Thivi_3110"/>
<dbReference type="HOGENOM" id="CLU_521690_0_0_6"/>
<dbReference type="KEGG" id="tvi:Thivi_3110"/>
<gene>
    <name evidence="1" type="ordered locus">Thivi_3110</name>
</gene>
<protein>
    <recommendedName>
        <fullName evidence="3">SIR2-like domain-containing protein</fullName>
    </recommendedName>
</protein>
<keyword evidence="2" id="KW-1185">Reference proteome</keyword>
<evidence type="ECO:0008006" key="3">
    <source>
        <dbReference type="Google" id="ProtNLM"/>
    </source>
</evidence>
<name>I3YDB9_THIV6</name>
<organism evidence="1 2">
    <name type="scientific">Thiocystis violascens (strain ATCC 17096 / DSM 198 / 6111)</name>
    <name type="common">Chromatium violascens</name>
    <dbReference type="NCBI Taxonomy" id="765911"/>
    <lineage>
        <taxon>Bacteria</taxon>
        <taxon>Pseudomonadati</taxon>
        <taxon>Pseudomonadota</taxon>
        <taxon>Gammaproteobacteria</taxon>
        <taxon>Chromatiales</taxon>
        <taxon>Chromatiaceae</taxon>
        <taxon>Thiocystis</taxon>
    </lineage>
</organism>
<evidence type="ECO:0000313" key="2">
    <source>
        <dbReference type="Proteomes" id="UP000006062"/>
    </source>
</evidence>
<accession>I3YDB9</accession>
<sequence length="522" mass="59002">MLFCGAGLSVGSVPGAAVLYRDCHQGAEDRLGLSGLIDHGRFQTIDAASRLYAWADAVLDALEQRGDSLPKLRLARALGLLDDPKWWGLAEIDFRGNSPRHRVIARFAKEGLWRSLWSFNWDCILENTLEQIGLPKRRPAFETPWEKDHYAIHLHSVYFPATIHPRGLVVHKPHGCVRALRVADIAERDGDLDKAEALSYRLMIGERELKDRSADTKAIKEDGLFASQLGSAVPATLNMILGWSLGEESLMKQLEVCVNYMGTRIAILDPTFSGGHERLRLCLPAAVDQSQVHFKLDFLDCPNRDDIFLWQQSLYTLERLECVNGGTALLDRNGNHWRSTVAECPRETFFCAWADEFLPVWTRLCWSAGLVEAEKMRSHRIDLERRDEHIPLGYNHVARPDLQAAITMLERIPGLGRDINVKDWPGGLFYEPNQTLVVPLPCWGDINELRALRPLVDALRRQLGYVQRLAVWPLDKTATCSDDKRSQHLVERLAALMPVPEFADPGNIRIIHSMEEVSHASH</sequence>
<evidence type="ECO:0000313" key="1">
    <source>
        <dbReference type="EMBL" id="AFL74987.1"/>
    </source>
</evidence>
<dbReference type="Proteomes" id="UP000006062">
    <property type="component" value="Chromosome"/>
</dbReference>
<reference evidence="1 2" key="1">
    <citation type="submission" date="2012-06" db="EMBL/GenBank/DDBJ databases">
        <title>Complete sequence of Thiocystis violascens DSM 198.</title>
        <authorList>
            <consortium name="US DOE Joint Genome Institute"/>
            <person name="Lucas S."/>
            <person name="Han J."/>
            <person name="Lapidus A."/>
            <person name="Cheng J.-F."/>
            <person name="Goodwin L."/>
            <person name="Pitluck S."/>
            <person name="Peters L."/>
            <person name="Ovchinnikova G."/>
            <person name="Teshima H."/>
            <person name="Detter J.C."/>
            <person name="Han C."/>
            <person name="Tapia R."/>
            <person name="Land M."/>
            <person name="Hauser L."/>
            <person name="Kyrpides N."/>
            <person name="Ivanova N."/>
            <person name="Pagani I."/>
            <person name="Vogl K."/>
            <person name="Liu Z."/>
            <person name="Frigaard N.-U."/>
            <person name="Bryant D."/>
            <person name="Woyke T."/>
        </authorList>
    </citation>
    <scope>NUCLEOTIDE SEQUENCE [LARGE SCALE GENOMIC DNA]</scope>
    <source>
        <strain evidence="2">ATCC 17096 / DSM 198 / 6111</strain>
    </source>
</reference>
<dbReference type="AlphaFoldDB" id="I3YDB9"/>